<evidence type="ECO:0000256" key="1">
    <source>
        <dbReference type="SAM" id="SignalP"/>
    </source>
</evidence>
<proteinExistence type="predicted"/>
<reference evidence="2" key="1">
    <citation type="submission" date="2021-02" db="EMBL/GenBank/DDBJ databases">
        <authorList>
            <person name="Dougan E. K."/>
            <person name="Rhodes N."/>
            <person name="Thang M."/>
            <person name="Chan C."/>
        </authorList>
    </citation>
    <scope>NUCLEOTIDE SEQUENCE</scope>
</reference>
<protein>
    <submittedName>
        <fullName evidence="2">KEA5 protein</fullName>
    </submittedName>
</protein>
<comment type="caution">
    <text evidence="2">The sequence shown here is derived from an EMBL/GenBank/DDBJ whole genome shotgun (WGS) entry which is preliminary data.</text>
</comment>
<keyword evidence="3" id="KW-1185">Reference proteome</keyword>
<name>A0A812Z961_9DINO</name>
<organism evidence="2 3">
    <name type="scientific">Symbiodinium necroappetens</name>
    <dbReference type="NCBI Taxonomy" id="1628268"/>
    <lineage>
        <taxon>Eukaryota</taxon>
        <taxon>Sar</taxon>
        <taxon>Alveolata</taxon>
        <taxon>Dinophyceae</taxon>
        <taxon>Suessiales</taxon>
        <taxon>Symbiodiniaceae</taxon>
        <taxon>Symbiodinium</taxon>
    </lineage>
</organism>
<accession>A0A812Z961</accession>
<sequence length="182" mass="19453">MARNTRSCLVLLVVAAIWFQSRTFTAPGRPLKARVRRAAEAETVAPPTTAEEAAEPRRVLLVVSDANPYLSEPSKAALRYASNVGNDGHVTAMLLPFDEENTNTTALQSTVQWWFGECGLTDEQFEELLPPADAAPAAAIADAAEQLGSTEVVVPAEAVAKKRLDAPLLATFLGCPLVIVPE</sequence>
<dbReference type="AlphaFoldDB" id="A0A812Z961"/>
<keyword evidence="1" id="KW-0732">Signal</keyword>
<gene>
    <name evidence="2" type="primary">KEA5</name>
    <name evidence="2" type="ORF">SNEC2469_LOCUS24307</name>
</gene>
<dbReference type="EMBL" id="CAJNJA010046585">
    <property type="protein sequence ID" value="CAE7818269.1"/>
    <property type="molecule type" value="Genomic_DNA"/>
</dbReference>
<evidence type="ECO:0000313" key="2">
    <source>
        <dbReference type="EMBL" id="CAE7818269.1"/>
    </source>
</evidence>
<dbReference type="PANTHER" id="PTHR36081">
    <property type="entry name" value="CELL WALL INTEGRITY/STRESS RESPONSE COMPONENT"/>
    <property type="match status" value="1"/>
</dbReference>
<feature type="chain" id="PRO_5032355407" evidence="1">
    <location>
        <begin position="24"/>
        <end position="182"/>
    </location>
</feature>
<evidence type="ECO:0000313" key="3">
    <source>
        <dbReference type="Proteomes" id="UP000601435"/>
    </source>
</evidence>
<dbReference type="PANTHER" id="PTHR36081:SF1">
    <property type="entry name" value="CELL WALL INTEGRITY_STRESS RESPONSE COMPONENT"/>
    <property type="match status" value="1"/>
</dbReference>
<feature type="signal peptide" evidence="1">
    <location>
        <begin position="1"/>
        <end position="23"/>
    </location>
</feature>
<dbReference type="Proteomes" id="UP000601435">
    <property type="component" value="Unassembled WGS sequence"/>
</dbReference>